<feature type="transmembrane region" description="Helical" evidence="1">
    <location>
        <begin position="284"/>
        <end position="306"/>
    </location>
</feature>
<keyword evidence="1" id="KW-0812">Transmembrane</keyword>
<feature type="transmembrane region" description="Helical" evidence="1">
    <location>
        <begin position="244"/>
        <end position="264"/>
    </location>
</feature>
<reference evidence="2 3" key="1">
    <citation type="submission" date="2014-12" db="EMBL/GenBank/DDBJ databases">
        <title>Draft genome sequences of 29 type strains of Enterococci.</title>
        <authorList>
            <person name="Zhong Z."/>
            <person name="Sun Z."/>
            <person name="Liu W."/>
            <person name="Zhang W."/>
            <person name="Zhang H."/>
        </authorList>
    </citation>
    <scope>NUCLEOTIDE SEQUENCE [LARGE SCALE GENOMIC DNA]</scope>
    <source>
        <strain evidence="2 3">DSM 17690</strain>
    </source>
</reference>
<dbReference type="STRING" id="328396.RU93_GL002004"/>
<feature type="transmembrane region" description="Helical" evidence="1">
    <location>
        <begin position="93"/>
        <end position="114"/>
    </location>
</feature>
<feature type="transmembrane region" description="Helical" evidence="1">
    <location>
        <begin position="173"/>
        <end position="193"/>
    </location>
</feature>
<gene>
    <name evidence="2" type="ORF">RU93_GL002004</name>
</gene>
<evidence type="ECO:0008006" key="4">
    <source>
        <dbReference type="Google" id="ProtNLM"/>
    </source>
</evidence>
<comment type="caution">
    <text evidence="2">The sequence shown here is derived from an EMBL/GenBank/DDBJ whole genome shotgun (WGS) entry which is preliminary data.</text>
</comment>
<feature type="transmembrane region" description="Helical" evidence="1">
    <location>
        <begin position="392"/>
        <end position="413"/>
    </location>
</feature>
<dbReference type="OrthoDB" id="7054587at2"/>
<organism evidence="2 3">
    <name type="scientific">Enterococcus aquimarinus</name>
    <dbReference type="NCBI Taxonomy" id="328396"/>
    <lineage>
        <taxon>Bacteria</taxon>
        <taxon>Bacillati</taxon>
        <taxon>Bacillota</taxon>
        <taxon>Bacilli</taxon>
        <taxon>Lactobacillales</taxon>
        <taxon>Enterococcaceae</taxon>
        <taxon>Enterococcus</taxon>
    </lineage>
</organism>
<dbReference type="AlphaFoldDB" id="A0A1L8QTG6"/>
<dbReference type="EMBL" id="JXKD01000006">
    <property type="protein sequence ID" value="OJG10791.1"/>
    <property type="molecule type" value="Genomic_DNA"/>
</dbReference>
<feature type="transmembrane region" description="Helical" evidence="1">
    <location>
        <begin position="343"/>
        <end position="372"/>
    </location>
</feature>
<dbReference type="Proteomes" id="UP000182149">
    <property type="component" value="Unassembled WGS sequence"/>
</dbReference>
<sequence length="414" mass="42889">MEVLVLIPLLVILVVMVKKHHMLIAGLAGGVVAMIIGGVGLEAATSIVSAAIPGMVSIITPAIYSTTALVVAKAGGFEALMRLSRKIVGDKEYIIAALIVLIQSLATYAAGLGAGNTMVTGPLAFAILGAHPAVIAGMSLGTAASFMTSPSGADAAAISEISGIPIADYSSAMLVPTIIIWILAMLIAIIGVYRSGSLLAGKEEIVKEELSMKRLLVLSIPPIYFLIVVVAGKQLNGLFNGYNVFSPIFNMISTLFLTALIARIKIDDIAKDLVDNSAFILTKLFSIGIFLGFINILAEIGTFAYIAGFIELAPSFVVVPVAILITFLVAIPAGGYSVGVSALIMPLLVASNLSVMQLGLAAIAVGLGTQISPAQINVASLSSSFQVDMEDIIKINIPYILGALALLCVVGFFV</sequence>
<dbReference type="RefSeq" id="WP_071874704.1">
    <property type="nucleotide sequence ID" value="NZ_JBHSHF010000021.1"/>
</dbReference>
<keyword evidence="1" id="KW-0472">Membrane</keyword>
<protein>
    <recommendedName>
        <fullName evidence="4">Citrate transporter</fullName>
    </recommendedName>
</protein>
<keyword evidence="3" id="KW-1185">Reference proteome</keyword>
<feature type="transmembrane region" description="Helical" evidence="1">
    <location>
        <begin position="43"/>
        <end position="72"/>
    </location>
</feature>
<evidence type="ECO:0000256" key="1">
    <source>
        <dbReference type="SAM" id="Phobius"/>
    </source>
</evidence>
<feature type="transmembrane region" description="Helical" evidence="1">
    <location>
        <begin position="214"/>
        <end position="232"/>
    </location>
</feature>
<name>A0A1L8QTG6_9ENTE</name>
<evidence type="ECO:0000313" key="2">
    <source>
        <dbReference type="EMBL" id="OJG10791.1"/>
    </source>
</evidence>
<proteinExistence type="predicted"/>
<feature type="transmembrane region" description="Helical" evidence="1">
    <location>
        <begin position="312"/>
        <end position="331"/>
    </location>
</feature>
<keyword evidence="1" id="KW-1133">Transmembrane helix</keyword>
<evidence type="ECO:0000313" key="3">
    <source>
        <dbReference type="Proteomes" id="UP000182149"/>
    </source>
</evidence>
<accession>A0A1L8QTG6</accession>